<dbReference type="Pfam" id="PF00271">
    <property type="entry name" value="Helicase_C"/>
    <property type="match status" value="1"/>
</dbReference>
<protein>
    <submittedName>
        <fullName evidence="9">Helicase C-terminal domain-containing protein</fullName>
    </submittedName>
</protein>
<keyword evidence="3" id="KW-0547">Nucleotide-binding</keyword>
<evidence type="ECO:0000256" key="5">
    <source>
        <dbReference type="ARBA" id="ARBA00022840"/>
    </source>
</evidence>
<proteinExistence type="predicted"/>
<keyword evidence="8" id="KW-1185">Reference proteome</keyword>
<dbReference type="PANTHER" id="PTHR45623:SF11">
    <property type="entry name" value="KISMET, ISOFORM C"/>
    <property type="match status" value="1"/>
</dbReference>
<evidence type="ECO:0000256" key="3">
    <source>
        <dbReference type="ARBA" id="ARBA00022741"/>
    </source>
</evidence>
<dbReference type="GO" id="GO:0003677">
    <property type="term" value="F:DNA binding"/>
    <property type="evidence" value="ECO:0007669"/>
    <property type="project" value="TreeGrafter"/>
</dbReference>
<dbReference type="GO" id="GO:0140658">
    <property type="term" value="F:ATP-dependent chromatin remodeler activity"/>
    <property type="evidence" value="ECO:0007669"/>
    <property type="project" value="TreeGrafter"/>
</dbReference>
<dbReference type="PROSITE" id="PS51194">
    <property type="entry name" value="HELICASE_CTER"/>
    <property type="match status" value="1"/>
</dbReference>
<evidence type="ECO:0000256" key="2">
    <source>
        <dbReference type="ARBA" id="ARBA00022737"/>
    </source>
</evidence>
<accession>A0A914ZEU1</accession>
<reference evidence="9" key="1">
    <citation type="submission" date="2022-11" db="UniProtKB">
        <authorList>
            <consortium name="WormBaseParasite"/>
        </authorList>
    </citation>
    <scope>IDENTIFICATION</scope>
</reference>
<dbReference type="Proteomes" id="UP000887577">
    <property type="component" value="Unplaced"/>
</dbReference>
<dbReference type="GO" id="GO:0010468">
    <property type="term" value="P:regulation of gene expression"/>
    <property type="evidence" value="ECO:0007669"/>
    <property type="project" value="TreeGrafter"/>
</dbReference>
<keyword evidence="4" id="KW-0378">Hydrolase</keyword>
<dbReference type="InterPro" id="IPR000330">
    <property type="entry name" value="SNF2_N"/>
</dbReference>
<evidence type="ECO:0000256" key="6">
    <source>
        <dbReference type="ARBA" id="ARBA00023242"/>
    </source>
</evidence>
<name>A0A914ZEU1_9BILA</name>
<keyword evidence="2" id="KW-0677">Repeat</keyword>
<dbReference type="PANTHER" id="PTHR45623">
    <property type="entry name" value="CHROMODOMAIN-HELICASE-DNA-BINDING PROTEIN 3-RELATED-RELATED"/>
    <property type="match status" value="1"/>
</dbReference>
<dbReference type="SMART" id="SM00490">
    <property type="entry name" value="HELICc"/>
    <property type="match status" value="1"/>
</dbReference>
<dbReference type="AlphaFoldDB" id="A0A914ZEU1"/>
<dbReference type="SUPFAM" id="SSF52540">
    <property type="entry name" value="P-loop containing nucleoside triphosphate hydrolases"/>
    <property type="match status" value="1"/>
</dbReference>
<organism evidence="8 9">
    <name type="scientific">Panagrolaimus superbus</name>
    <dbReference type="NCBI Taxonomy" id="310955"/>
    <lineage>
        <taxon>Eukaryota</taxon>
        <taxon>Metazoa</taxon>
        <taxon>Ecdysozoa</taxon>
        <taxon>Nematoda</taxon>
        <taxon>Chromadorea</taxon>
        <taxon>Rhabditida</taxon>
        <taxon>Tylenchina</taxon>
        <taxon>Panagrolaimomorpha</taxon>
        <taxon>Panagrolaimoidea</taxon>
        <taxon>Panagrolaimidae</taxon>
        <taxon>Panagrolaimus</taxon>
    </lineage>
</organism>
<dbReference type="GO" id="GO:0005634">
    <property type="term" value="C:nucleus"/>
    <property type="evidence" value="ECO:0007669"/>
    <property type="project" value="UniProtKB-SubCell"/>
</dbReference>
<evidence type="ECO:0000313" key="9">
    <source>
        <dbReference type="WBParaSite" id="PSU_v2.g8800.t1"/>
    </source>
</evidence>
<dbReference type="FunFam" id="3.40.50.300:FF:000015">
    <property type="entry name" value="chromodomain-helicase-DNA-binding protein 9 isoform X1"/>
    <property type="match status" value="1"/>
</dbReference>
<feature type="domain" description="Helicase C-terminal" evidence="7">
    <location>
        <begin position="112"/>
        <end position="268"/>
    </location>
</feature>
<evidence type="ECO:0000256" key="4">
    <source>
        <dbReference type="ARBA" id="ARBA00022801"/>
    </source>
</evidence>
<dbReference type="GO" id="GO:0000785">
    <property type="term" value="C:chromatin"/>
    <property type="evidence" value="ECO:0007669"/>
    <property type="project" value="TreeGrafter"/>
</dbReference>
<keyword evidence="6" id="KW-0539">Nucleus</keyword>
<evidence type="ECO:0000313" key="8">
    <source>
        <dbReference type="Proteomes" id="UP000887577"/>
    </source>
</evidence>
<dbReference type="InterPro" id="IPR027417">
    <property type="entry name" value="P-loop_NTPase"/>
</dbReference>
<dbReference type="InterPro" id="IPR049730">
    <property type="entry name" value="SNF2/RAD54-like_C"/>
</dbReference>
<dbReference type="GO" id="GO:0003682">
    <property type="term" value="F:chromatin binding"/>
    <property type="evidence" value="ECO:0007669"/>
    <property type="project" value="TreeGrafter"/>
</dbReference>
<dbReference type="GO" id="GO:0042393">
    <property type="term" value="F:histone binding"/>
    <property type="evidence" value="ECO:0007669"/>
    <property type="project" value="TreeGrafter"/>
</dbReference>
<dbReference type="CDD" id="cd18793">
    <property type="entry name" value="SF2_C_SNF"/>
    <property type="match status" value="1"/>
</dbReference>
<dbReference type="Gene3D" id="3.40.50.300">
    <property type="entry name" value="P-loop containing nucleotide triphosphate hydrolases"/>
    <property type="match status" value="1"/>
</dbReference>
<dbReference type="Pfam" id="PF00176">
    <property type="entry name" value="SNF2-rel_dom"/>
    <property type="match status" value="1"/>
</dbReference>
<dbReference type="WBParaSite" id="PSU_v2.g8800.t1">
    <property type="protein sequence ID" value="PSU_v2.g8800.t1"/>
    <property type="gene ID" value="PSU_v2.g8800"/>
</dbReference>
<evidence type="ECO:0000259" key="7">
    <source>
        <dbReference type="PROSITE" id="PS51194"/>
    </source>
</evidence>
<dbReference type="InterPro" id="IPR001650">
    <property type="entry name" value="Helicase_C-like"/>
</dbReference>
<dbReference type="GO" id="GO:0005524">
    <property type="term" value="F:ATP binding"/>
    <property type="evidence" value="ECO:0007669"/>
    <property type="project" value="UniProtKB-KW"/>
</dbReference>
<keyword evidence="5" id="KW-0067">ATP-binding</keyword>
<comment type="subcellular location">
    <subcellularLocation>
        <location evidence="1">Nucleus</location>
    </subcellularLocation>
</comment>
<sequence length="333" mass="38716">MLKPMMLRRLKEDVEKTLQPKEETIIEVQLSNVQKKYYRAILEKNFTHLLKGNHMPSLMNTMMELRKCCNHPFLIKGAEEQIVSEFHEQNPDENEFIQNHNALIQSSGKLVLIDKLLPKLQRDGHKVLMFSQMVKVLDLIEEYLNYRQYSYERIDGNVRGDLRQAAIDRFSKKDQNKFVFLLCTRAGGLGINLVAADTVIIFDSDWNPQNDLQAQARCHRIGQTKMVKVYRLITANTYERTMFDRASLKLGLDKAVLQSMKPNATDQLSKKEVEDLLKKGAYGAVMDEDNEGSKFDEEDIDTILQRRTQTITIEVCLATNIYINKYCKYYVNF</sequence>
<evidence type="ECO:0000256" key="1">
    <source>
        <dbReference type="ARBA" id="ARBA00004123"/>
    </source>
</evidence>
<dbReference type="GO" id="GO:0016887">
    <property type="term" value="F:ATP hydrolysis activity"/>
    <property type="evidence" value="ECO:0007669"/>
    <property type="project" value="TreeGrafter"/>
</dbReference>